<dbReference type="AlphaFoldDB" id="A0AAW3ZUR8"/>
<organism evidence="2 3">
    <name type="scientific">Pseudomarimonas arenosa</name>
    <dbReference type="NCBI Taxonomy" id="2774145"/>
    <lineage>
        <taxon>Bacteria</taxon>
        <taxon>Pseudomonadati</taxon>
        <taxon>Pseudomonadota</taxon>
        <taxon>Gammaproteobacteria</taxon>
        <taxon>Lysobacterales</taxon>
        <taxon>Lysobacteraceae</taxon>
        <taxon>Pseudomarimonas</taxon>
    </lineage>
</organism>
<reference evidence="2 3" key="1">
    <citation type="submission" date="2020-09" db="EMBL/GenBank/DDBJ databases">
        <title>Pseudoxanthomonas sp. CAU 1598 isolated from sand of Yaerae Beach.</title>
        <authorList>
            <person name="Kim W."/>
        </authorList>
    </citation>
    <scope>NUCLEOTIDE SEQUENCE [LARGE SCALE GENOMIC DNA]</scope>
    <source>
        <strain evidence="2 3">CAU 1598</strain>
    </source>
</reference>
<evidence type="ECO:0000313" key="3">
    <source>
        <dbReference type="Proteomes" id="UP000613768"/>
    </source>
</evidence>
<dbReference type="SUPFAM" id="SSF52096">
    <property type="entry name" value="ClpP/crotonase"/>
    <property type="match status" value="1"/>
</dbReference>
<dbReference type="PANTHER" id="PTHR11261">
    <property type="entry name" value="INTERPHOTORECEPTOR RETINOID-BINDING PROTEIN"/>
    <property type="match status" value="1"/>
</dbReference>
<accession>A0AAW3ZUR8</accession>
<feature type="compositionally biased region" description="Low complexity" evidence="1">
    <location>
        <begin position="7"/>
        <end position="21"/>
    </location>
</feature>
<proteinExistence type="predicted"/>
<sequence>MFTWFRSKSSVPAPVTPTPSTDNLGEGSATRAGFTNAERTWSEDVNVLECPLSVLRDQGIEAKAFDYWIEMENAAELFTYALQSFGKAKTVGQGTNGIAHLVGSLPIDQHFIGRFSTYRNINPVTKSDWEGVGVAPDTQAAPEDSLSIAIRLATASIERR</sequence>
<dbReference type="EMBL" id="JACYTR010000079">
    <property type="protein sequence ID" value="MBD8528052.1"/>
    <property type="molecule type" value="Genomic_DNA"/>
</dbReference>
<gene>
    <name evidence="2" type="ORF">IFO71_20075</name>
</gene>
<comment type="caution">
    <text evidence="2">The sequence shown here is derived from an EMBL/GenBank/DDBJ whole genome shotgun (WGS) entry which is preliminary data.</text>
</comment>
<evidence type="ECO:0000313" key="2">
    <source>
        <dbReference type="EMBL" id="MBD8528052.1"/>
    </source>
</evidence>
<dbReference type="Gene3D" id="3.90.226.10">
    <property type="entry name" value="2-enoyl-CoA Hydratase, Chain A, domain 1"/>
    <property type="match status" value="1"/>
</dbReference>
<dbReference type="Gene3D" id="3.30.750.44">
    <property type="match status" value="1"/>
</dbReference>
<dbReference type="PANTHER" id="PTHR11261:SF3">
    <property type="entry name" value="RETINOL-BINDING PROTEIN 3"/>
    <property type="match status" value="1"/>
</dbReference>
<dbReference type="InterPro" id="IPR029045">
    <property type="entry name" value="ClpP/crotonase-like_dom_sf"/>
</dbReference>
<dbReference type="RefSeq" id="WP_192031473.1">
    <property type="nucleotide sequence ID" value="NZ_JACYTR010000079.1"/>
</dbReference>
<feature type="region of interest" description="Disordered" evidence="1">
    <location>
        <begin position="1"/>
        <end position="30"/>
    </location>
</feature>
<evidence type="ECO:0000256" key="1">
    <source>
        <dbReference type="SAM" id="MobiDB-lite"/>
    </source>
</evidence>
<dbReference type="Proteomes" id="UP000613768">
    <property type="component" value="Unassembled WGS sequence"/>
</dbReference>
<keyword evidence="3" id="KW-1185">Reference proteome</keyword>
<name>A0AAW3ZUR8_9GAMM</name>
<protein>
    <submittedName>
        <fullName evidence="2">Uncharacterized protein</fullName>
    </submittedName>
</protein>